<evidence type="ECO:0000313" key="2">
    <source>
        <dbReference type="EMBL" id="SHJ91803.1"/>
    </source>
</evidence>
<dbReference type="InterPro" id="IPR001650">
    <property type="entry name" value="Helicase_C-like"/>
</dbReference>
<proteinExistence type="predicted"/>
<gene>
    <name evidence="2" type="ORF">SAMN02745165_03538</name>
</gene>
<protein>
    <submittedName>
        <fullName evidence="2">Helicase conserved C-terminal domain-containing protein</fullName>
    </submittedName>
</protein>
<keyword evidence="2" id="KW-0378">Hydrolase</keyword>
<keyword evidence="2" id="KW-0067">ATP-binding</keyword>
<dbReference type="STRING" id="1122189.SAMN02745165_03538"/>
<dbReference type="SUPFAM" id="SSF52540">
    <property type="entry name" value="P-loop containing nucleoside triphosphate hydrolases"/>
    <property type="match status" value="1"/>
</dbReference>
<dbReference type="CDD" id="cd18785">
    <property type="entry name" value="SF2_C"/>
    <property type="match status" value="1"/>
</dbReference>
<keyword evidence="3" id="KW-1185">Reference proteome</keyword>
<dbReference type="Pfam" id="PF00271">
    <property type="entry name" value="Helicase_C"/>
    <property type="match status" value="1"/>
</dbReference>
<accession>A0A1M6N7X0</accession>
<dbReference type="Gene3D" id="3.40.50.300">
    <property type="entry name" value="P-loop containing nucleotide triphosphate hydrolases"/>
    <property type="match status" value="1"/>
</dbReference>
<dbReference type="Proteomes" id="UP000184171">
    <property type="component" value="Unassembled WGS sequence"/>
</dbReference>
<dbReference type="EMBL" id="FQZT01000025">
    <property type="protein sequence ID" value="SHJ91803.1"/>
    <property type="molecule type" value="Genomic_DNA"/>
</dbReference>
<sequence>MPEDLALLHDALGPELQNCFVLHGRLSKKQRASVLSELESLDADAPRILLATGRLIGEGFDHPPLDTLFLALPISWKGTLQQYAGRLHREHSHKSDVHIYDYHEHDHTQLTRMWNKRLRGYKAMGYAVSN</sequence>
<feature type="domain" description="Helicase C-terminal" evidence="1">
    <location>
        <begin position="18"/>
        <end position="89"/>
    </location>
</feature>
<organism evidence="2 3">
    <name type="scientific">Malonomonas rubra DSM 5091</name>
    <dbReference type="NCBI Taxonomy" id="1122189"/>
    <lineage>
        <taxon>Bacteria</taxon>
        <taxon>Pseudomonadati</taxon>
        <taxon>Thermodesulfobacteriota</taxon>
        <taxon>Desulfuromonadia</taxon>
        <taxon>Desulfuromonadales</taxon>
        <taxon>Geopsychrobacteraceae</taxon>
        <taxon>Malonomonas</taxon>
    </lineage>
</organism>
<reference evidence="2 3" key="1">
    <citation type="submission" date="2016-11" db="EMBL/GenBank/DDBJ databases">
        <authorList>
            <person name="Jaros S."/>
            <person name="Januszkiewicz K."/>
            <person name="Wedrychowicz H."/>
        </authorList>
    </citation>
    <scope>NUCLEOTIDE SEQUENCE [LARGE SCALE GENOMIC DNA]</scope>
    <source>
        <strain evidence="2 3">DSM 5091</strain>
    </source>
</reference>
<name>A0A1M6N7X0_MALRU</name>
<dbReference type="InterPro" id="IPR027417">
    <property type="entry name" value="P-loop_NTPase"/>
</dbReference>
<keyword evidence="2" id="KW-0347">Helicase</keyword>
<dbReference type="GO" id="GO:0004386">
    <property type="term" value="F:helicase activity"/>
    <property type="evidence" value="ECO:0007669"/>
    <property type="project" value="UniProtKB-KW"/>
</dbReference>
<evidence type="ECO:0000259" key="1">
    <source>
        <dbReference type="Pfam" id="PF00271"/>
    </source>
</evidence>
<keyword evidence="2" id="KW-0547">Nucleotide-binding</keyword>
<dbReference type="AlphaFoldDB" id="A0A1M6N7X0"/>
<evidence type="ECO:0000313" key="3">
    <source>
        <dbReference type="Proteomes" id="UP000184171"/>
    </source>
</evidence>